<dbReference type="GO" id="GO:0003810">
    <property type="term" value="F:protein-glutamine gamma-glutamyltransferase activity"/>
    <property type="evidence" value="ECO:0007669"/>
    <property type="project" value="UniProtKB-EC"/>
</dbReference>
<dbReference type="Gene3D" id="3.10.620.30">
    <property type="match status" value="1"/>
</dbReference>
<keyword evidence="3" id="KW-0808">Transferase</keyword>
<dbReference type="InterPro" id="IPR002931">
    <property type="entry name" value="Transglutaminase-like"/>
</dbReference>
<evidence type="ECO:0000256" key="1">
    <source>
        <dbReference type="SAM" id="Phobius"/>
    </source>
</evidence>
<protein>
    <submittedName>
        <fullName evidence="3">Protein-glutamine gamma-glutamyltransferase</fullName>
        <ecNumber evidence="3">2.3.2.13</ecNumber>
    </submittedName>
</protein>
<evidence type="ECO:0000313" key="3">
    <source>
        <dbReference type="EMBL" id="SEH06152.1"/>
    </source>
</evidence>
<organism evidence="3 4">
    <name type="scientific">Candidatus Venteria ishoeyi</name>
    <dbReference type="NCBI Taxonomy" id="1899563"/>
    <lineage>
        <taxon>Bacteria</taxon>
        <taxon>Pseudomonadati</taxon>
        <taxon>Pseudomonadota</taxon>
        <taxon>Gammaproteobacteria</taxon>
        <taxon>Thiotrichales</taxon>
        <taxon>Thiotrichaceae</taxon>
        <taxon>Venteria</taxon>
    </lineage>
</organism>
<accession>A0A1H6F7P2</accession>
<dbReference type="SMART" id="SM00460">
    <property type="entry name" value="TGc"/>
    <property type="match status" value="1"/>
</dbReference>
<keyword evidence="3" id="KW-0012">Acyltransferase</keyword>
<dbReference type="PANTHER" id="PTHR42736:SF1">
    <property type="entry name" value="PROTEIN-GLUTAMINE GAMMA-GLUTAMYLTRANSFERASE"/>
    <property type="match status" value="1"/>
</dbReference>
<keyword evidence="4" id="KW-1185">Reference proteome</keyword>
<dbReference type="AlphaFoldDB" id="A0A1H6F7P2"/>
<feature type="transmembrane region" description="Helical" evidence="1">
    <location>
        <begin position="146"/>
        <end position="175"/>
    </location>
</feature>
<dbReference type="EMBL" id="FMSV02000437">
    <property type="protein sequence ID" value="SEH06152.1"/>
    <property type="molecule type" value="Genomic_DNA"/>
</dbReference>
<keyword evidence="1" id="KW-1133">Transmembrane helix</keyword>
<dbReference type="OrthoDB" id="9804872at2"/>
<dbReference type="Pfam" id="PF01841">
    <property type="entry name" value="Transglut_core"/>
    <property type="match status" value="1"/>
</dbReference>
<feature type="domain" description="Transglutaminase-like" evidence="2">
    <location>
        <begin position="445"/>
        <end position="515"/>
    </location>
</feature>
<keyword evidence="1" id="KW-0472">Membrane</keyword>
<dbReference type="PANTHER" id="PTHR42736">
    <property type="entry name" value="PROTEIN-GLUTAMINE GAMMA-GLUTAMYLTRANSFERASE"/>
    <property type="match status" value="1"/>
</dbReference>
<dbReference type="Proteomes" id="UP000236724">
    <property type="component" value="Unassembled WGS sequence"/>
</dbReference>
<reference evidence="3 4" key="1">
    <citation type="submission" date="2016-10" db="EMBL/GenBank/DDBJ databases">
        <authorList>
            <person name="de Groot N.N."/>
        </authorList>
    </citation>
    <scope>NUCLEOTIDE SEQUENCE [LARGE SCALE GENOMIC DNA]</scope>
    <source>
        <strain evidence="3">MBHS1</strain>
    </source>
</reference>
<name>A0A1H6F7P2_9GAMM</name>
<proteinExistence type="predicted"/>
<feature type="transmembrane region" description="Helical" evidence="1">
    <location>
        <begin position="84"/>
        <end position="102"/>
    </location>
</feature>
<dbReference type="RefSeq" id="WP_103919977.1">
    <property type="nucleotide sequence ID" value="NZ_FMSV02000437.1"/>
</dbReference>
<feature type="transmembrane region" description="Helical" evidence="1">
    <location>
        <begin position="61"/>
        <end position="78"/>
    </location>
</feature>
<dbReference type="InterPro" id="IPR038765">
    <property type="entry name" value="Papain-like_cys_pep_sf"/>
</dbReference>
<dbReference type="InterPro" id="IPR052901">
    <property type="entry name" value="Bact_TGase-like"/>
</dbReference>
<feature type="transmembrane region" description="Helical" evidence="1">
    <location>
        <begin position="15"/>
        <end position="41"/>
    </location>
</feature>
<evidence type="ECO:0000313" key="4">
    <source>
        <dbReference type="Proteomes" id="UP000236724"/>
    </source>
</evidence>
<dbReference type="SUPFAM" id="SSF54001">
    <property type="entry name" value="Cysteine proteinases"/>
    <property type="match status" value="1"/>
</dbReference>
<sequence>MKQSPVLPNVPVPPYLLGGTLCFWGWQIEALEFALVMALLVELPRWFQGRWEFSEKDFNHLADLSTLLLIIFALYLFSKESINGLFTVVIWMPLLIFLLVLAQQYSSVGSLQLSTLFISLRKKKARLPFYAALPEAQARVDIRLPYMVLCLVAASTTRHPGFFPGLIILSLWLLWPSKPAMYSRLQWLAIFILAIGLGYSGQIGLQHSQQALENWVLEWFEYRLWRDRDPYRQHTAIGEIGELKQSSRILFRVKADYPMLLRQSTYDNYFKQSWYARRIKFVPIEDVQGHGQWQWPLEIPAATEQAASADKPRRITVALNLSNGEAVLPLPEGSSQLNTLAGIDVRRNLFDNTIKVSQTPDMLTYTAQYQEQMSRQSAPKPSSLDIPQREQAVIKALTEDLGLNKTTLTAQEKVQTIADFFSQGFTYSLKQTQRDFNLSPLSVFLTRTRSGHCEYYATATVLLLRAAGISSRYAVGYGVEEYSFLEDAYLVRSRHAHAWALAHVDGAWIEVDNTPADWNAQETEQAGWWQPSYDFFSWLSYRFAQWQWLSSDEETQNNNLLWLLLPFIAFIAWRLRKQKKARKIRQKKPETHLLRPQSARNSAFYQITAHLKQQGYQRPQGTSLPQWIIQLSPQFSSAAQQELWYLLALHQRYRFDPEGLGENEQIQFEQQVKVWLQKYHKKSV</sequence>
<feature type="transmembrane region" description="Helical" evidence="1">
    <location>
        <begin position="187"/>
        <end position="205"/>
    </location>
</feature>
<keyword evidence="1" id="KW-0812">Transmembrane</keyword>
<dbReference type="EC" id="2.3.2.13" evidence="3"/>
<evidence type="ECO:0000259" key="2">
    <source>
        <dbReference type="SMART" id="SM00460"/>
    </source>
</evidence>
<gene>
    <name evidence="3" type="primary">tgpA_2</name>
    <name evidence="3" type="ORF">MBHS_02007</name>
</gene>